<reference evidence="1" key="1">
    <citation type="submission" date="2021-03" db="EMBL/GenBank/DDBJ databases">
        <title>Molecular epidemiology and mechanisms of colistin and carbapenem resistance in Enterobacteriaceae from clinical isolates, the environment and porcine samples in Pretoria, South Africa.</title>
        <authorList>
            <person name="Bogoshi D."/>
            <person name="Mbelle N.M."/>
            <person name="Naidoo V."/>
            <person name="Osei Sekyere J."/>
        </authorList>
    </citation>
    <scope>NUCLEOTIDE SEQUENCE</scope>
    <source>
        <strain evidence="1">C080</strain>
    </source>
</reference>
<dbReference type="Gene3D" id="1.20.1600.10">
    <property type="entry name" value="Outer membrane efflux proteins (OEP)"/>
    <property type="match status" value="1"/>
</dbReference>
<dbReference type="SUPFAM" id="SSF56954">
    <property type="entry name" value="Outer membrane efflux proteins (OEP)"/>
    <property type="match status" value="1"/>
</dbReference>
<gene>
    <name evidence="1" type="ORF">J4732_17820</name>
</gene>
<dbReference type="AlphaFoldDB" id="A0A939NRU1"/>
<dbReference type="EMBL" id="JAGETR010000131">
    <property type="protein sequence ID" value="MBO2007177.1"/>
    <property type="molecule type" value="Genomic_DNA"/>
</dbReference>
<sequence length="84" mass="9568">MYCNLPLMGLAQAALYPRLTLSGSLLYAYNQTENYRRSGSNSIPALGPIIDIPLWDWGMRLANKHAKEHSQAALLGYRKARWCW</sequence>
<dbReference type="Gene3D" id="2.20.200.10">
    <property type="entry name" value="Outer membrane efflux proteins (OEP)"/>
    <property type="match status" value="1"/>
</dbReference>
<evidence type="ECO:0000313" key="1">
    <source>
        <dbReference type="EMBL" id="MBO2007177.1"/>
    </source>
</evidence>
<dbReference type="GO" id="GO:0015562">
    <property type="term" value="F:efflux transmembrane transporter activity"/>
    <property type="evidence" value="ECO:0007669"/>
    <property type="project" value="InterPro"/>
</dbReference>
<name>A0A939NRU1_SERMA</name>
<accession>A0A939NRU1</accession>
<proteinExistence type="predicted"/>
<protein>
    <submittedName>
        <fullName evidence="1">TolC family protein</fullName>
    </submittedName>
</protein>
<comment type="caution">
    <text evidence="1">The sequence shown here is derived from an EMBL/GenBank/DDBJ whole genome shotgun (WGS) entry which is preliminary data.</text>
</comment>
<organism evidence="1">
    <name type="scientific">Serratia marcescens</name>
    <dbReference type="NCBI Taxonomy" id="615"/>
    <lineage>
        <taxon>Bacteria</taxon>
        <taxon>Pseudomonadati</taxon>
        <taxon>Pseudomonadota</taxon>
        <taxon>Gammaproteobacteria</taxon>
        <taxon>Enterobacterales</taxon>
        <taxon>Yersiniaceae</taxon>
        <taxon>Serratia</taxon>
    </lineage>
</organism>